<feature type="compositionally biased region" description="Basic residues" evidence="1">
    <location>
        <begin position="56"/>
        <end position="69"/>
    </location>
</feature>
<accession>A0ABP6FTW9</accession>
<comment type="caution">
    <text evidence="2">The sequence shown here is derived from an EMBL/GenBank/DDBJ whole genome shotgun (WGS) entry which is preliminary data.</text>
</comment>
<feature type="region of interest" description="Disordered" evidence="1">
    <location>
        <begin position="33"/>
        <end position="108"/>
    </location>
</feature>
<evidence type="ECO:0000313" key="2">
    <source>
        <dbReference type="EMBL" id="GAA2700720.1"/>
    </source>
</evidence>
<dbReference type="EMBL" id="BAAATE010000062">
    <property type="protein sequence ID" value="GAA2700720.1"/>
    <property type="molecule type" value="Genomic_DNA"/>
</dbReference>
<protein>
    <submittedName>
        <fullName evidence="2">Uncharacterized protein</fullName>
    </submittedName>
</protein>
<sequence length="108" mass="11913">MAGSQSFLQPGHRTVIASIILVRGSPTDVTAYRATGPGIRSGHSTGRDFDADVLRRKLRPTRQRTPAHQRKPDSELINKREPGPAIQQKLGRPVLQLLGRPDCRDLPT</sequence>
<gene>
    <name evidence="2" type="ORF">GCM10010412_098020</name>
</gene>
<keyword evidence="3" id="KW-1185">Reference proteome</keyword>
<evidence type="ECO:0000256" key="1">
    <source>
        <dbReference type="SAM" id="MobiDB-lite"/>
    </source>
</evidence>
<feature type="compositionally biased region" description="Basic and acidic residues" evidence="1">
    <location>
        <begin position="70"/>
        <end position="82"/>
    </location>
</feature>
<organism evidence="2 3">
    <name type="scientific">Nonomuraea recticatena</name>
    <dbReference type="NCBI Taxonomy" id="46178"/>
    <lineage>
        <taxon>Bacteria</taxon>
        <taxon>Bacillati</taxon>
        <taxon>Actinomycetota</taxon>
        <taxon>Actinomycetes</taxon>
        <taxon>Streptosporangiales</taxon>
        <taxon>Streptosporangiaceae</taxon>
        <taxon>Nonomuraea</taxon>
    </lineage>
</organism>
<reference evidence="3" key="1">
    <citation type="journal article" date="2019" name="Int. J. Syst. Evol. Microbiol.">
        <title>The Global Catalogue of Microorganisms (GCM) 10K type strain sequencing project: providing services to taxonomists for standard genome sequencing and annotation.</title>
        <authorList>
            <consortium name="The Broad Institute Genomics Platform"/>
            <consortium name="The Broad Institute Genome Sequencing Center for Infectious Disease"/>
            <person name="Wu L."/>
            <person name="Ma J."/>
        </authorList>
    </citation>
    <scope>NUCLEOTIDE SEQUENCE [LARGE SCALE GENOMIC DNA]</scope>
    <source>
        <strain evidence="3">JCM 6835</strain>
    </source>
</reference>
<dbReference type="Proteomes" id="UP001501666">
    <property type="component" value="Unassembled WGS sequence"/>
</dbReference>
<evidence type="ECO:0000313" key="3">
    <source>
        <dbReference type="Proteomes" id="UP001501666"/>
    </source>
</evidence>
<feature type="compositionally biased region" description="Basic and acidic residues" evidence="1">
    <location>
        <begin position="45"/>
        <end position="55"/>
    </location>
</feature>
<proteinExistence type="predicted"/>
<name>A0ABP6FTW9_9ACTN</name>